<dbReference type="PROSITE" id="PS50995">
    <property type="entry name" value="HTH_MARR_2"/>
    <property type="match status" value="1"/>
</dbReference>
<dbReference type="InterPro" id="IPR000835">
    <property type="entry name" value="HTH_MarR-typ"/>
</dbReference>
<dbReference type="EMBL" id="JBHSPX010000004">
    <property type="protein sequence ID" value="MFC6063648.1"/>
    <property type="molecule type" value="Genomic_DNA"/>
</dbReference>
<name>A0ABW1MJL8_9ACTN</name>
<evidence type="ECO:0000256" key="1">
    <source>
        <dbReference type="ARBA" id="ARBA00023015"/>
    </source>
</evidence>
<keyword evidence="2" id="KW-0238">DNA-binding</keyword>
<protein>
    <submittedName>
        <fullName evidence="5">MarR family winged helix-turn-helix transcriptional regulator</fullName>
    </submittedName>
</protein>
<dbReference type="InterPro" id="IPR023187">
    <property type="entry name" value="Tscrpt_reg_MarR-type_CS"/>
</dbReference>
<feature type="domain" description="HTH marR-type" evidence="4">
    <location>
        <begin position="11"/>
        <end position="143"/>
    </location>
</feature>
<dbReference type="SMART" id="SM00347">
    <property type="entry name" value="HTH_MARR"/>
    <property type="match status" value="1"/>
</dbReference>
<reference evidence="6" key="1">
    <citation type="journal article" date="2019" name="Int. J. Syst. Evol. Microbiol.">
        <title>The Global Catalogue of Microorganisms (GCM) 10K type strain sequencing project: providing services to taxonomists for standard genome sequencing and annotation.</title>
        <authorList>
            <consortium name="The Broad Institute Genomics Platform"/>
            <consortium name="The Broad Institute Genome Sequencing Center for Infectious Disease"/>
            <person name="Wu L."/>
            <person name="Ma J."/>
        </authorList>
    </citation>
    <scope>NUCLEOTIDE SEQUENCE [LARGE SCALE GENOMIC DNA]</scope>
    <source>
        <strain evidence="6">CGMCC 1.15180</strain>
    </source>
</reference>
<evidence type="ECO:0000313" key="5">
    <source>
        <dbReference type="EMBL" id="MFC6063648.1"/>
    </source>
</evidence>
<gene>
    <name evidence="5" type="ORF">ACFP4F_13905</name>
</gene>
<comment type="caution">
    <text evidence="5">The sequence shown here is derived from an EMBL/GenBank/DDBJ whole genome shotgun (WGS) entry which is preliminary data.</text>
</comment>
<dbReference type="InterPro" id="IPR036388">
    <property type="entry name" value="WH-like_DNA-bd_sf"/>
</dbReference>
<dbReference type="PANTHER" id="PTHR39515">
    <property type="entry name" value="CONSERVED PROTEIN"/>
    <property type="match status" value="1"/>
</dbReference>
<dbReference type="PANTHER" id="PTHR39515:SF2">
    <property type="entry name" value="HTH-TYPE TRANSCRIPTIONAL REGULATOR RV0880"/>
    <property type="match status" value="1"/>
</dbReference>
<accession>A0ABW1MJL8</accession>
<dbReference type="Proteomes" id="UP001596139">
    <property type="component" value="Unassembled WGS sequence"/>
</dbReference>
<evidence type="ECO:0000256" key="3">
    <source>
        <dbReference type="ARBA" id="ARBA00023163"/>
    </source>
</evidence>
<keyword evidence="1" id="KW-0805">Transcription regulation</keyword>
<dbReference type="SUPFAM" id="SSF46785">
    <property type="entry name" value="Winged helix' DNA-binding domain"/>
    <property type="match status" value="1"/>
</dbReference>
<dbReference type="InterPro" id="IPR036390">
    <property type="entry name" value="WH_DNA-bd_sf"/>
</dbReference>
<evidence type="ECO:0000256" key="2">
    <source>
        <dbReference type="ARBA" id="ARBA00023125"/>
    </source>
</evidence>
<evidence type="ECO:0000259" key="4">
    <source>
        <dbReference type="PROSITE" id="PS50995"/>
    </source>
</evidence>
<evidence type="ECO:0000313" key="6">
    <source>
        <dbReference type="Proteomes" id="UP001596139"/>
    </source>
</evidence>
<dbReference type="Gene3D" id="1.10.10.10">
    <property type="entry name" value="Winged helix-like DNA-binding domain superfamily/Winged helix DNA-binding domain"/>
    <property type="match status" value="1"/>
</dbReference>
<dbReference type="Pfam" id="PF12802">
    <property type="entry name" value="MarR_2"/>
    <property type="match status" value="1"/>
</dbReference>
<keyword evidence="3" id="KW-0804">Transcription</keyword>
<sequence length="151" mass="16722">MSSGEELDHAAVELRNSLMRVARRLRAQRPPGELTLGTMAVLGRLERDGPATASELAAAERITPQSMARPVARLVELGLVERRPDPADGRQTLLHPTDEGRELIRADRARRDVWLARAMATQLNDVERDLLLLTTRLLDRLAAAPDAPTEH</sequence>
<organism evidence="5 6">
    <name type="scientific">Streptomyces ochraceiscleroticus</name>
    <dbReference type="NCBI Taxonomy" id="47761"/>
    <lineage>
        <taxon>Bacteria</taxon>
        <taxon>Bacillati</taxon>
        <taxon>Actinomycetota</taxon>
        <taxon>Actinomycetes</taxon>
        <taxon>Kitasatosporales</taxon>
        <taxon>Streptomycetaceae</taxon>
        <taxon>Streptomyces</taxon>
    </lineage>
</organism>
<dbReference type="RefSeq" id="WP_031058071.1">
    <property type="nucleotide sequence ID" value="NZ_JBHSPX010000004.1"/>
</dbReference>
<proteinExistence type="predicted"/>
<dbReference type="PROSITE" id="PS01117">
    <property type="entry name" value="HTH_MARR_1"/>
    <property type="match status" value="1"/>
</dbReference>
<dbReference type="InterPro" id="IPR052526">
    <property type="entry name" value="HTH-type_Bedaq_tolerance"/>
</dbReference>
<dbReference type="Gene3D" id="1.10.287.100">
    <property type="match status" value="1"/>
</dbReference>
<keyword evidence="6" id="KW-1185">Reference proteome</keyword>